<keyword evidence="2" id="KW-1185">Reference proteome</keyword>
<comment type="caution">
    <text evidence="1">The sequence shown here is derived from an EMBL/GenBank/DDBJ whole genome shotgun (WGS) entry which is preliminary data.</text>
</comment>
<evidence type="ECO:0000313" key="2">
    <source>
        <dbReference type="Proteomes" id="UP000600918"/>
    </source>
</evidence>
<accession>A0A834K2N3</accession>
<evidence type="ECO:0000313" key="1">
    <source>
        <dbReference type="EMBL" id="KAF7398081.1"/>
    </source>
</evidence>
<protein>
    <submittedName>
        <fullName evidence="1">Uncharacterized protein</fullName>
    </submittedName>
</protein>
<reference evidence="1" key="1">
    <citation type="journal article" date="2020" name="G3 (Bethesda)">
        <title>High-Quality Assemblies for Three Invasive Social Wasps from the &lt;i&gt;Vespula&lt;/i&gt; Genus.</title>
        <authorList>
            <person name="Harrop T.W.R."/>
            <person name="Guhlin J."/>
            <person name="McLaughlin G.M."/>
            <person name="Permina E."/>
            <person name="Stockwell P."/>
            <person name="Gilligan J."/>
            <person name="Le Lec M.F."/>
            <person name="Gruber M.A.M."/>
            <person name="Quinn O."/>
            <person name="Lovegrove M."/>
            <person name="Duncan E.J."/>
            <person name="Remnant E.J."/>
            <person name="Van Eeckhoven J."/>
            <person name="Graham B."/>
            <person name="Knapp R.A."/>
            <person name="Langford K.W."/>
            <person name="Kronenberg Z."/>
            <person name="Press M.O."/>
            <person name="Eacker S.M."/>
            <person name="Wilson-Rankin E.E."/>
            <person name="Purcell J."/>
            <person name="Lester P.J."/>
            <person name="Dearden P.K."/>
        </authorList>
    </citation>
    <scope>NUCLEOTIDE SEQUENCE</scope>
    <source>
        <strain evidence="1">Volc-1</strain>
    </source>
</reference>
<name>A0A834K2N3_VESPE</name>
<dbReference type="EMBL" id="JACSDY010000019">
    <property type="protein sequence ID" value="KAF7398081.1"/>
    <property type="molecule type" value="Genomic_DNA"/>
</dbReference>
<sequence>MERYCVWGPVAPQGVLSSTIISASGSPPPFAQTTVVLTLDPSETLRLPERQWPLASITSMARSRDIQIRSVQSRVFIGGFSQGP</sequence>
<organism evidence="1 2">
    <name type="scientific">Vespula pensylvanica</name>
    <name type="common">Western yellow jacket</name>
    <name type="synonym">Wasp</name>
    <dbReference type="NCBI Taxonomy" id="30213"/>
    <lineage>
        <taxon>Eukaryota</taxon>
        <taxon>Metazoa</taxon>
        <taxon>Ecdysozoa</taxon>
        <taxon>Arthropoda</taxon>
        <taxon>Hexapoda</taxon>
        <taxon>Insecta</taxon>
        <taxon>Pterygota</taxon>
        <taxon>Neoptera</taxon>
        <taxon>Endopterygota</taxon>
        <taxon>Hymenoptera</taxon>
        <taxon>Apocrita</taxon>
        <taxon>Aculeata</taxon>
        <taxon>Vespoidea</taxon>
        <taxon>Vespidae</taxon>
        <taxon>Vespinae</taxon>
        <taxon>Vespula</taxon>
    </lineage>
</organism>
<gene>
    <name evidence="1" type="ORF">H0235_016089</name>
</gene>
<dbReference type="Proteomes" id="UP000600918">
    <property type="component" value="Unassembled WGS sequence"/>
</dbReference>
<proteinExistence type="predicted"/>
<dbReference type="AlphaFoldDB" id="A0A834K2N3"/>